<dbReference type="AlphaFoldDB" id="A0A167UV96"/>
<accession>A0A167UV96</accession>
<evidence type="ECO:0000313" key="2">
    <source>
        <dbReference type="EMBL" id="KZP11825.1"/>
    </source>
</evidence>
<organism evidence="1 3">
    <name type="scientific">Athelia psychrophila</name>
    <dbReference type="NCBI Taxonomy" id="1759441"/>
    <lineage>
        <taxon>Eukaryota</taxon>
        <taxon>Fungi</taxon>
        <taxon>Dikarya</taxon>
        <taxon>Basidiomycota</taxon>
        <taxon>Agaricomycotina</taxon>
        <taxon>Agaricomycetes</taxon>
        <taxon>Agaricomycetidae</taxon>
        <taxon>Atheliales</taxon>
        <taxon>Atheliaceae</taxon>
        <taxon>Athelia</taxon>
    </lineage>
</organism>
<evidence type="ECO:0000313" key="3">
    <source>
        <dbReference type="Proteomes" id="UP000076532"/>
    </source>
</evidence>
<sequence length="59" mass="6167">MVRTPPVSGSGASMNQADCTILASGGYDSITCLVDARDPQGIVLNRTQGVPIPTMAFWV</sequence>
<gene>
    <name evidence="2" type="ORF">FIBSPDRAFT_870963</name>
    <name evidence="1" type="ORF">FIBSPDRAFT_878620</name>
</gene>
<dbReference type="EMBL" id="KV417657">
    <property type="protein sequence ID" value="KZP11825.1"/>
    <property type="molecule type" value="Genomic_DNA"/>
</dbReference>
<protein>
    <submittedName>
        <fullName evidence="1">Uncharacterized protein</fullName>
    </submittedName>
</protein>
<dbReference type="OrthoDB" id="4703at2759"/>
<keyword evidence="3" id="KW-1185">Reference proteome</keyword>
<name>A0A167UV96_9AGAM</name>
<dbReference type="EMBL" id="KV417934">
    <property type="protein sequence ID" value="KZP04336.1"/>
    <property type="molecule type" value="Genomic_DNA"/>
</dbReference>
<reference evidence="1 3" key="1">
    <citation type="journal article" date="2016" name="Mol. Biol. Evol.">
        <title>Comparative Genomics of Early-Diverging Mushroom-Forming Fungi Provides Insights into the Origins of Lignocellulose Decay Capabilities.</title>
        <authorList>
            <person name="Nagy L.G."/>
            <person name="Riley R."/>
            <person name="Tritt A."/>
            <person name="Adam C."/>
            <person name="Daum C."/>
            <person name="Floudas D."/>
            <person name="Sun H."/>
            <person name="Yadav J.S."/>
            <person name="Pangilinan J."/>
            <person name="Larsson K.H."/>
            <person name="Matsuura K."/>
            <person name="Barry K."/>
            <person name="Labutti K."/>
            <person name="Kuo R."/>
            <person name="Ohm R.A."/>
            <person name="Bhattacharya S.S."/>
            <person name="Shirouzu T."/>
            <person name="Yoshinaga Y."/>
            <person name="Martin F.M."/>
            <person name="Grigoriev I.V."/>
            <person name="Hibbett D.S."/>
        </authorList>
    </citation>
    <scope>NUCLEOTIDE SEQUENCE [LARGE SCALE GENOMIC DNA]</scope>
    <source>
        <strain evidence="1 3">CBS 109695</strain>
    </source>
</reference>
<evidence type="ECO:0000313" key="1">
    <source>
        <dbReference type="EMBL" id="KZP04336.1"/>
    </source>
</evidence>
<dbReference type="Proteomes" id="UP000076532">
    <property type="component" value="Unassembled WGS sequence"/>
</dbReference>
<proteinExistence type="predicted"/>